<organism evidence="3 4">
    <name type="scientific">Streptacidiphilus pinicola</name>
    <dbReference type="NCBI Taxonomy" id="2219663"/>
    <lineage>
        <taxon>Bacteria</taxon>
        <taxon>Bacillati</taxon>
        <taxon>Actinomycetota</taxon>
        <taxon>Actinomycetes</taxon>
        <taxon>Kitasatosporales</taxon>
        <taxon>Streptomycetaceae</taxon>
        <taxon>Streptacidiphilus</taxon>
    </lineage>
</organism>
<dbReference type="OrthoDB" id="5240629at2"/>
<dbReference type="EMBL" id="QKYN01000094">
    <property type="protein sequence ID" value="RAG83162.1"/>
    <property type="molecule type" value="Genomic_DNA"/>
</dbReference>
<dbReference type="CDD" id="cd08506">
    <property type="entry name" value="PBP2_clavulanate_OppA2"/>
    <property type="match status" value="1"/>
</dbReference>
<protein>
    <submittedName>
        <fullName evidence="3">ABC transporter substrate-binding protein</fullName>
    </submittedName>
</protein>
<feature type="signal peptide" evidence="1">
    <location>
        <begin position="1"/>
        <end position="19"/>
    </location>
</feature>
<evidence type="ECO:0000259" key="2">
    <source>
        <dbReference type="Pfam" id="PF00496"/>
    </source>
</evidence>
<dbReference type="Gene3D" id="3.40.190.10">
    <property type="entry name" value="Periplasmic binding protein-like II"/>
    <property type="match status" value="1"/>
</dbReference>
<name>A0A2X0IDT9_9ACTN</name>
<reference evidence="3 4" key="1">
    <citation type="submission" date="2018-06" db="EMBL/GenBank/DDBJ databases">
        <title>Streptacidiphilus pinicola sp. nov., isolated from pine grove soil.</title>
        <authorList>
            <person name="Roh S.G."/>
            <person name="Park S."/>
            <person name="Kim M.-K."/>
            <person name="Yun B.-R."/>
            <person name="Park J."/>
            <person name="Kim M.J."/>
            <person name="Kim Y.S."/>
            <person name="Kim S.B."/>
        </authorList>
    </citation>
    <scope>NUCLEOTIDE SEQUENCE [LARGE SCALE GENOMIC DNA]</scope>
    <source>
        <strain evidence="3 4">MMS16-CNU450</strain>
    </source>
</reference>
<dbReference type="GO" id="GO:1904680">
    <property type="term" value="F:peptide transmembrane transporter activity"/>
    <property type="evidence" value="ECO:0007669"/>
    <property type="project" value="TreeGrafter"/>
</dbReference>
<evidence type="ECO:0000256" key="1">
    <source>
        <dbReference type="SAM" id="SignalP"/>
    </source>
</evidence>
<dbReference type="GO" id="GO:0015833">
    <property type="term" value="P:peptide transport"/>
    <property type="evidence" value="ECO:0007669"/>
    <property type="project" value="TreeGrafter"/>
</dbReference>
<feature type="domain" description="Solute-binding protein family 5" evidence="2">
    <location>
        <begin position="102"/>
        <end position="500"/>
    </location>
</feature>
<dbReference type="AlphaFoldDB" id="A0A2X0IDT9"/>
<dbReference type="Pfam" id="PF00496">
    <property type="entry name" value="SBP_bac_5"/>
    <property type="match status" value="1"/>
</dbReference>
<dbReference type="SUPFAM" id="SSF53850">
    <property type="entry name" value="Periplasmic binding protein-like II"/>
    <property type="match status" value="1"/>
</dbReference>
<accession>A0A2X0IDT9</accession>
<feature type="chain" id="PRO_5039630661" evidence="1">
    <location>
        <begin position="20"/>
        <end position="588"/>
    </location>
</feature>
<dbReference type="InterPro" id="IPR039424">
    <property type="entry name" value="SBP_5"/>
</dbReference>
<dbReference type="PROSITE" id="PS51257">
    <property type="entry name" value="PROKAR_LIPOPROTEIN"/>
    <property type="match status" value="1"/>
</dbReference>
<evidence type="ECO:0000313" key="3">
    <source>
        <dbReference type="EMBL" id="RAG83162.1"/>
    </source>
</evidence>
<dbReference type="PANTHER" id="PTHR30290">
    <property type="entry name" value="PERIPLASMIC BINDING COMPONENT OF ABC TRANSPORTER"/>
    <property type="match status" value="1"/>
</dbReference>
<dbReference type="PIRSF" id="PIRSF002741">
    <property type="entry name" value="MppA"/>
    <property type="match status" value="1"/>
</dbReference>
<dbReference type="InterPro" id="IPR000914">
    <property type="entry name" value="SBP_5_dom"/>
</dbReference>
<dbReference type="Gene3D" id="3.10.105.10">
    <property type="entry name" value="Dipeptide-binding Protein, Domain 3"/>
    <property type="match status" value="1"/>
</dbReference>
<keyword evidence="1" id="KW-0732">Signal</keyword>
<comment type="caution">
    <text evidence="3">The sequence shown here is derived from an EMBL/GenBank/DDBJ whole genome shotgun (WGS) entry which is preliminary data.</text>
</comment>
<dbReference type="PANTHER" id="PTHR30290:SF83">
    <property type="entry name" value="ABC TRANSPORTER SUBSTRATE-BINDING PROTEIN"/>
    <property type="match status" value="1"/>
</dbReference>
<gene>
    <name evidence="3" type="ORF">DN069_23775</name>
</gene>
<dbReference type="InterPro" id="IPR030678">
    <property type="entry name" value="Peptide/Ni-bd"/>
</dbReference>
<proteinExistence type="predicted"/>
<dbReference type="GO" id="GO:0042597">
    <property type="term" value="C:periplasmic space"/>
    <property type="evidence" value="ECO:0007669"/>
    <property type="project" value="UniProtKB-ARBA"/>
</dbReference>
<keyword evidence="4" id="KW-1185">Reference proteome</keyword>
<dbReference type="GO" id="GO:0043190">
    <property type="term" value="C:ATP-binding cassette (ABC) transporter complex"/>
    <property type="evidence" value="ECO:0007669"/>
    <property type="project" value="InterPro"/>
</dbReference>
<sequence>MRSSRTAVLAAAAAAVVLAVTSCSSSGKGGTAGTSSAAYNAGIAGVVNPSTHTGGTVAYQLSSTPDSMDPGNTYYAFMWDFSRLYARALTTFSTAPGTAGLKLVPDLATGLGTSSDGGRTWTYHIRPGLKFSDGTPITTADIKYAIERSNYAPDVLSNGPTYFHQYLVDNSTPYQGPYKDKTGGLNSIQTPDATTIVFHLKQPFADFDYLVSNPQTAPVPAAKDTGASYVNNIVSSGSYMFSSYTDGKGASLVKNPNWSAASDPLRKQYPDKITIDFNVAQTTVDQNLIAGNTTLDMAGAGIAASTQATALSNASQKGHIDDAQSGALAYVAMSTNVAPLNNLHCRMAVEYAIDKTSVQTATGGDVHGDIASTVLPPTVSGYTPYNLYATPGDAGADSPQGLAAAKQQLSMCGMPNGFTTNLSARADRPNEIAMAQAVQASLKKVGINVSIQQYPSGKYFTDNAGAPAFVHAHDLGLMMMAWAADWPTGYGFLEQILDGATIKASGNSNLSELNDPNINSMLSSAIQNTNDAARTAAWGSIDKAAMQQAAIVPLLYRKDLLYRPAAATNVYVTEAYGMYDYLNVGSTK</sequence>
<evidence type="ECO:0000313" key="4">
    <source>
        <dbReference type="Proteomes" id="UP000248889"/>
    </source>
</evidence>
<dbReference type="Proteomes" id="UP000248889">
    <property type="component" value="Unassembled WGS sequence"/>
</dbReference>